<reference evidence="24 25" key="1">
    <citation type="submission" date="2019-09" db="EMBL/GenBank/DDBJ databases">
        <title>Bird 10,000 Genomes (B10K) Project - Family phase.</title>
        <authorList>
            <person name="Zhang G."/>
        </authorList>
    </citation>
    <scope>NUCLEOTIDE SEQUENCE [LARGE SCALE GENOMIC DNA]</scope>
    <source>
        <strain evidence="24">B10K-DU-002-35</strain>
        <tissue evidence="24">Muscle</tissue>
    </source>
</reference>
<accession>A0A7L1NSN9</accession>
<dbReference type="CDD" id="cd00053">
    <property type="entry name" value="EGF"/>
    <property type="match status" value="1"/>
</dbReference>
<dbReference type="GO" id="GO:0005540">
    <property type="term" value="F:hyaluronic acid binding"/>
    <property type="evidence" value="ECO:0007669"/>
    <property type="project" value="TreeGrafter"/>
</dbReference>
<dbReference type="PANTHER" id="PTHR12199:SF4">
    <property type="entry name" value="INTERPHOTORECEPTOR MATRIX PROTEOGLYCAN 2"/>
    <property type="match status" value="1"/>
</dbReference>
<sequence length="1400" mass="154934">MFGSVWKMFLCLPILGVIKGNLQVVAATEGKQVKGGSPSPQFSGWQLANPSLPPELKKINGSTEAEQVNKHSLSRRKRSVLFPSGVKICPDESVEQAIANHLKYFRLRVCQETVWEVFKTFWDRLPEREEYHTWMGLCEGGTMSIYEMGTNFSQSEEHRSLIVKKLSYLKEAMGSSCTDWSCGSGTPTPALDADVTTLRDAAANVPPPHEISIESPAGGTMRETEDADTVINNEIKKQDKKLVRPVTEQMVEFRILIVGEKYSEELNDPGSAKHQQLSEQFISQMKSVFEGLPGYKNILVLDYSSPEEDSGVEVHYAVTFDGKAISNATWDLINLHSNKVEDNSFMGIEDNPTVVYTISDFRDYIAEILQKNALLENTSISLDPDSLQLTNVKEILHPTPEDSAWITEHPVVLERPESDDSTFLAERPSADESTVSNTLPFDFTKPDSTSDSEQANDNEIRPRPEDLDSEASLLPEAPLTSDAHVTSLPDGLNLDVNWTPHLVTAPVSGHDSVDSLEWLSAPSSLNVLEDIGLSEDILPSSPSHLVPEETPSTNDYEVPLLSAPTVASSSVAETDTTETVSAEKEEVTQGSPADSNSADSVLHQAVGKIPFPIEERPTEDATDLYLGDRVIYDDGSGSAFDGSGKEMESSIWPWGEATLEPVFYPGPDSWLEDDNESLLINTDDIPEGMILDYILNAGNKLDDDSFKDEKEDMTKIKEDFLDESEILVFPETQQVPLLQTENPSSVEPSTQIETLSMYDSSFIKPSLVAEPAEDHSFVDIPTGEVSPYNTGLSVEDALLTSTQTVIMEQPEEFSVGQNIISEAVEHQNEDTTVVELVTREQAAVTEAVTLDHLDISSSEAILTADTFMVHPDASIEELQTLDSSLSGQDATGSTLKKPDSVWPTERALEGSLDWTLQSVMATDTQVATTVPSVIDQTTVLESFAEQESTEHGTYVSVSISSVMNSYVTASVITSPVELPSHLLPVGSTESSSVATSTKLGDEMTRVMDVDHVSTVQLSPELTEEGRSMTKSHIELTTRVHSTEMASVAWATQENRSSTPVPSRALVVFFSLRVTNMMFSEDLFNKNSPEYKALEQRFLELLVPYLQSNLTGFQNLEILNFRNGSIVVNSRMKFAKPVPRNVTNAVYMILEDFCNTAYHTMNLAIDKYSLDVESGEQADPCKFQACNEFSECLVNRWSGEAECVCNPGYLSIDGLPCNSICDLQPNFCLNDGKCDISPGQGAICRCRVGENWWYRGEHCEEYVSEPLVVGIAIASVAGFLLVASAVIFFLARTLRDQYTKSDTEESQGQGDSLSSIENAVKYNPMYESDTTGYSHYYRRYPQLTSYSSTSAETSTDYSSEEIRHIYENSELTKEEIQDRIRIIELYAKDRQFAEFVRQHQM</sequence>
<evidence type="ECO:0000256" key="11">
    <source>
        <dbReference type="ARBA" id="ARBA00023136"/>
    </source>
</evidence>
<evidence type="ECO:0000256" key="12">
    <source>
        <dbReference type="ARBA" id="ARBA00023157"/>
    </source>
</evidence>
<evidence type="ECO:0000256" key="13">
    <source>
        <dbReference type="ARBA" id="ARBA00023180"/>
    </source>
</evidence>
<keyword evidence="5 18" id="KW-0245">EGF-like domain</keyword>
<evidence type="ECO:0000256" key="18">
    <source>
        <dbReference type="PROSITE-ProRule" id="PRU00076"/>
    </source>
</evidence>
<feature type="domain" description="SEA" evidence="22">
    <location>
        <begin position="1063"/>
        <end position="1176"/>
    </location>
</feature>
<dbReference type="PANTHER" id="PTHR12199">
    <property type="entry name" value="INTERPHOTORECEPTOR MATRIX PROTEOGLYCAN"/>
    <property type="match status" value="1"/>
</dbReference>
<evidence type="ECO:0000256" key="3">
    <source>
        <dbReference type="ARBA" id="ARBA00022525"/>
    </source>
</evidence>
<comment type="caution">
    <text evidence="18">Lacks conserved residue(s) required for the propagation of feature annotation.</text>
</comment>
<feature type="transmembrane region" description="Helical" evidence="20">
    <location>
        <begin position="1266"/>
        <end position="1290"/>
    </location>
</feature>
<feature type="domain" description="SEA" evidence="22">
    <location>
        <begin position="247"/>
        <end position="360"/>
    </location>
</feature>
<proteinExistence type="predicted"/>
<evidence type="ECO:0000256" key="15">
    <source>
        <dbReference type="ARBA" id="ARBA00060509"/>
    </source>
</evidence>
<feature type="non-terminal residue" evidence="24">
    <location>
        <position position="1"/>
    </location>
</feature>
<dbReference type="OrthoDB" id="8960773at2759"/>
<evidence type="ECO:0000256" key="17">
    <source>
        <dbReference type="ARBA" id="ARBA00080162"/>
    </source>
</evidence>
<keyword evidence="11 20" id="KW-0472">Membrane</keyword>
<evidence type="ECO:0000256" key="2">
    <source>
        <dbReference type="ARBA" id="ARBA00004593"/>
    </source>
</evidence>
<evidence type="ECO:0000256" key="1">
    <source>
        <dbReference type="ARBA" id="ARBA00004451"/>
    </source>
</evidence>
<evidence type="ECO:0000256" key="16">
    <source>
        <dbReference type="ARBA" id="ARBA00074164"/>
    </source>
</evidence>
<keyword evidence="14" id="KW-0966">Cell projection</keyword>
<dbReference type="InterPro" id="IPR039861">
    <property type="entry name" value="IMPG"/>
</dbReference>
<dbReference type="PROSITE" id="PS50024">
    <property type="entry name" value="SEA"/>
    <property type="match status" value="2"/>
</dbReference>
<dbReference type="EMBL" id="VXBP01008859">
    <property type="protein sequence ID" value="NXO02971.1"/>
    <property type="molecule type" value="Genomic_DNA"/>
</dbReference>
<comment type="caution">
    <text evidence="24">The sequence shown here is derived from an EMBL/GenBank/DDBJ whole genome shotgun (WGS) entry which is preliminary data.</text>
</comment>
<feature type="compositionally biased region" description="Polar residues" evidence="19">
    <location>
        <begin position="588"/>
        <end position="599"/>
    </location>
</feature>
<keyword evidence="4" id="KW-0272">Extracellular matrix</keyword>
<gene>
    <name evidence="24" type="primary">Impg2_1</name>
    <name evidence="24" type="ORF">RHICYA_R12482</name>
</gene>
<feature type="compositionally biased region" description="Polar residues" evidence="19">
    <location>
        <begin position="565"/>
        <end position="580"/>
    </location>
</feature>
<keyword evidence="10 20" id="KW-1133">Transmembrane helix</keyword>
<keyword evidence="13" id="KW-0325">Glycoprotein</keyword>
<evidence type="ECO:0000256" key="19">
    <source>
        <dbReference type="SAM" id="MobiDB-lite"/>
    </source>
</evidence>
<dbReference type="GO" id="GO:0007601">
    <property type="term" value="P:visual perception"/>
    <property type="evidence" value="ECO:0007669"/>
    <property type="project" value="InterPro"/>
</dbReference>
<keyword evidence="25" id="KW-1185">Reference proteome</keyword>
<evidence type="ECO:0000256" key="10">
    <source>
        <dbReference type="ARBA" id="ARBA00022989"/>
    </source>
</evidence>
<feature type="region of interest" description="Disordered" evidence="19">
    <location>
        <begin position="564"/>
        <end position="599"/>
    </location>
</feature>
<feature type="signal peptide" evidence="21">
    <location>
        <begin position="1"/>
        <end position="27"/>
    </location>
</feature>
<dbReference type="Pfam" id="PF01390">
    <property type="entry name" value="SEA"/>
    <property type="match status" value="2"/>
</dbReference>
<dbReference type="InterPro" id="IPR000082">
    <property type="entry name" value="SEA_dom"/>
</dbReference>
<evidence type="ECO:0000313" key="24">
    <source>
        <dbReference type="EMBL" id="NXO02971.1"/>
    </source>
</evidence>
<feature type="compositionally biased region" description="Polar residues" evidence="19">
    <location>
        <begin position="446"/>
        <end position="457"/>
    </location>
</feature>
<evidence type="ECO:0000313" key="25">
    <source>
        <dbReference type="Proteomes" id="UP000565785"/>
    </source>
</evidence>
<dbReference type="Gene3D" id="3.30.70.960">
    <property type="entry name" value="SEA domain"/>
    <property type="match status" value="2"/>
</dbReference>
<keyword evidence="3" id="KW-0964">Secreted</keyword>
<dbReference type="SUPFAM" id="SSF82671">
    <property type="entry name" value="SEA domain"/>
    <property type="match status" value="2"/>
</dbReference>
<dbReference type="Proteomes" id="UP000565785">
    <property type="component" value="Unassembled WGS sequence"/>
</dbReference>
<evidence type="ECO:0000259" key="22">
    <source>
        <dbReference type="PROSITE" id="PS50024"/>
    </source>
</evidence>
<evidence type="ECO:0000256" key="9">
    <source>
        <dbReference type="ARBA" id="ARBA00022737"/>
    </source>
</evidence>
<feature type="domain" description="EGF-like" evidence="23">
    <location>
        <begin position="1217"/>
        <end position="1259"/>
    </location>
</feature>
<keyword evidence="6" id="KW-0358">Heparin-binding</keyword>
<keyword evidence="7 20" id="KW-0812">Transmembrane</keyword>
<feature type="non-terminal residue" evidence="24">
    <location>
        <position position="1400"/>
    </location>
</feature>
<protein>
    <recommendedName>
        <fullName evidence="16">Interphotoreceptor matrix proteoglycan 2</fullName>
    </recommendedName>
    <alternativeName>
        <fullName evidence="17">Sialoprotein associated with cones and rods proteoglycan</fullName>
    </alternativeName>
</protein>
<comment type="subcellular location">
    <subcellularLocation>
        <location evidence="15">Photoreceptor inner segment membrane</location>
        <topology evidence="15">Single-pass type I membrane protein</topology>
    </subcellularLocation>
    <subcellularLocation>
        <location evidence="1">Photoreceptor outer segment membrane</location>
        <topology evidence="1">Single-pass type I membrane protein</topology>
    </subcellularLocation>
    <subcellularLocation>
        <location evidence="2">Secreted</location>
        <location evidence="2">Extracellular space</location>
        <location evidence="2">Extracellular matrix</location>
        <location evidence="2">Interphotoreceptor matrix</location>
    </subcellularLocation>
</comment>
<evidence type="ECO:0000256" key="6">
    <source>
        <dbReference type="ARBA" id="ARBA00022674"/>
    </source>
</evidence>
<feature type="region of interest" description="Disordered" evidence="19">
    <location>
        <begin position="416"/>
        <end position="467"/>
    </location>
</feature>
<dbReference type="InterPro" id="IPR000742">
    <property type="entry name" value="EGF"/>
</dbReference>
<dbReference type="GO" id="GO:0033165">
    <property type="term" value="C:interphotoreceptor matrix"/>
    <property type="evidence" value="ECO:0007669"/>
    <property type="project" value="UniProtKB-SubCell"/>
</dbReference>
<dbReference type="PROSITE" id="PS50026">
    <property type="entry name" value="EGF_3"/>
    <property type="match status" value="1"/>
</dbReference>
<evidence type="ECO:0000256" key="14">
    <source>
        <dbReference type="ARBA" id="ARBA00023273"/>
    </source>
</evidence>
<name>A0A7L1NSN9_RHICY</name>
<evidence type="ECO:0000256" key="4">
    <source>
        <dbReference type="ARBA" id="ARBA00022530"/>
    </source>
</evidence>
<evidence type="ECO:0000259" key="23">
    <source>
        <dbReference type="PROSITE" id="PS50026"/>
    </source>
</evidence>
<evidence type="ECO:0000256" key="21">
    <source>
        <dbReference type="SAM" id="SignalP"/>
    </source>
</evidence>
<dbReference type="FunFam" id="3.30.70.960:FF:000002">
    <property type="entry name" value="Interphotoreceptor matrix proteoglycan 2"/>
    <property type="match status" value="1"/>
</dbReference>
<organism evidence="24 25">
    <name type="scientific">Rhinopomastus cyanomelas</name>
    <name type="common">Common scimitarbill</name>
    <dbReference type="NCBI Taxonomy" id="113115"/>
    <lineage>
        <taxon>Eukaryota</taxon>
        <taxon>Metazoa</taxon>
        <taxon>Chordata</taxon>
        <taxon>Craniata</taxon>
        <taxon>Vertebrata</taxon>
        <taxon>Euteleostomi</taxon>
        <taxon>Archelosauria</taxon>
        <taxon>Archosauria</taxon>
        <taxon>Dinosauria</taxon>
        <taxon>Saurischia</taxon>
        <taxon>Theropoda</taxon>
        <taxon>Coelurosauria</taxon>
        <taxon>Aves</taxon>
        <taxon>Neognathae</taxon>
        <taxon>Neoaves</taxon>
        <taxon>Telluraves</taxon>
        <taxon>Coraciimorphae</taxon>
        <taxon>Bucerotiformes</taxon>
        <taxon>Rhinopomastidae</taxon>
        <taxon>Rhinopomastus</taxon>
    </lineage>
</organism>
<keyword evidence="12" id="KW-1015">Disulfide bond</keyword>
<dbReference type="InterPro" id="IPR036364">
    <property type="entry name" value="SEA_dom_sf"/>
</dbReference>
<keyword evidence="8 21" id="KW-0732">Signal</keyword>
<dbReference type="SMART" id="SM00200">
    <property type="entry name" value="SEA"/>
    <property type="match status" value="2"/>
</dbReference>
<feature type="chain" id="PRO_5029787516" description="Interphotoreceptor matrix proteoglycan 2" evidence="21">
    <location>
        <begin position="28"/>
        <end position="1400"/>
    </location>
</feature>
<evidence type="ECO:0000256" key="20">
    <source>
        <dbReference type="SAM" id="Phobius"/>
    </source>
</evidence>
<dbReference type="GO" id="GO:0008201">
    <property type="term" value="F:heparin binding"/>
    <property type="evidence" value="ECO:0007669"/>
    <property type="project" value="UniProtKB-KW"/>
</dbReference>
<evidence type="ECO:0000256" key="7">
    <source>
        <dbReference type="ARBA" id="ARBA00022692"/>
    </source>
</evidence>
<keyword evidence="9" id="KW-0677">Repeat</keyword>
<evidence type="ECO:0000256" key="5">
    <source>
        <dbReference type="ARBA" id="ARBA00022536"/>
    </source>
</evidence>
<evidence type="ECO:0000256" key="8">
    <source>
        <dbReference type="ARBA" id="ARBA00022729"/>
    </source>
</evidence>